<protein>
    <submittedName>
        <fullName evidence="3">tRNA threonylcarbamoyladenosine dehydratase</fullName>
    </submittedName>
</protein>
<dbReference type="OrthoDB" id="9804150at2"/>
<keyword evidence="1" id="KW-1133">Transmembrane helix</keyword>
<reference evidence="3 4" key="1">
    <citation type="submission" date="2016-12" db="EMBL/GenBank/DDBJ databases">
        <title>Trade-off between light-utilization and light-protection in marine flavobacteria.</title>
        <authorList>
            <person name="Kumagai Y."/>
            <person name="Yoshizawa S."/>
            <person name="Kogure K."/>
            <person name="Iwasaki W."/>
        </authorList>
    </citation>
    <scope>NUCLEOTIDE SEQUENCE [LARGE SCALE GENOMIC DNA]</scope>
    <source>
        <strain evidence="3 4">KCTC 22729</strain>
    </source>
</reference>
<dbReference type="Pfam" id="PF00899">
    <property type="entry name" value="ThiF"/>
    <property type="match status" value="1"/>
</dbReference>
<dbReference type="InterPro" id="IPR045886">
    <property type="entry name" value="ThiF/MoeB/HesA"/>
</dbReference>
<comment type="caution">
    <text evidence="3">The sequence shown here is derived from an EMBL/GenBank/DDBJ whole genome shotgun (WGS) entry which is preliminary data.</text>
</comment>
<proteinExistence type="predicted"/>
<sequence>MSWLERTELLIQKEGIETLKNAHILIVGLGGVGSFAAEFIARAGVQNVTLVDGDVFDITNINRQLTALQSTVGKSKALVLKERLLDINPTMHIETIQDFLTPEKAFVIVTEKFDFVMDCIDSISPKLNLLIAAKRKKVKVISSMGAGGKMDVSKVKVAEISKTNNCSMARVIRRRLKKEGIQKGIKVVFSEEMQQESSLRLVENAQYKKSFYGTISFMPAAFGLHAAAYVINYLLKNDKK</sequence>
<keyword evidence="1" id="KW-0812">Transmembrane</keyword>
<dbReference type="CDD" id="cd00755">
    <property type="entry name" value="YgdL_like"/>
    <property type="match status" value="1"/>
</dbReference>
<evidence type="ECO:0000256" key="1">
    <source>
        <dbReference type="SAM" id="Phobius"/>
    </source>
</evidence>
<dbReference type="GO" id="GO:0008641">
    <property type="term" value="F:ubiquitin-like modifier activating enzyme activity"/>
    <property type="evidence" value="ECO:0007669"/>
    <property type="project" value="InterPro"/>
</dbReference>
<dbReference type="Proteomes" id="UP000237608">
    <property type="component" value="Unassembled WGS sequence"/>
</dbReference>
<dbReference type="GO" id="GO:0061504">
    <property type="term" value="P:cyclic threonylcarbamoyladenosine biosynthetic process"/>
    <property type="evidence" value="ECO:0007669"/>
    <property type="project" value="TreeGrafter"/>
</dbReference>
<dbReference type="RefSeq" id="WP_105047034.1">
    <property type="nucleotide sequence ID" value="NZ_CP150662.1"/>
</dbReference>
<dbReference type="EMBL" id="MSCL01000001">
    <property type="protein sequence ID" value="PQJ75882.1"/>
    <property type="molecule type" value="Genomic_DNA"/>
</dbReference>
<gene>
    <name evidence="3" type="ORF">BTO13_11900</name>
</gene>
<dbReference type="SUPFAM" id="SSF69572">
    <property type="entry name" value="Activating enzymes of the ubiquitin-like proteins"/>
    <property type="match status" value="1"/>
</dbReference>
<evidence type="ECO:0000313" key="3">
    <source>
        <dbReference type="EMBL" id="PQJ75882.1"/>
    </source>
</evidence>
<organism evidence="3 4">
    <name type="scientific">Polaribacter gangjinensis</name>
    <dbReference type="NCBI Taxonomy" id="574710"/>
    <lineage>
        <taxon>Bacteria</taxon>
        <taxon>Pseudomonadati</taxon>
        <taxon>Bacteroidota</taxon>
        <taxon>Flavobacteriia</taxon>
        <taxon>Flavobacteriales</taxon>
        <taxon>Flavobacteriaceae</taxon>
    </lineage>
</organism>
<keyword evidence="4" id="KW-1185">Reference proteome</keyword>
<accession>A0A2S7WF55</accession>
<dbReference type="AlphaFoldDB" id="A0A2S7WF55"/>
<dbReference type="Gene3D" id="3.40.50.720">
    <property type="entry name" value="NAD(P)-binding Rossmann-like Domain"/>
    <property type="match status" value="1"/>
</dbReference>
<keyword evidence="1" id="KW-0472">Membrane</keyword>
<dbReference type="PANTHER" id="PTHR43267">
    <property type="entry name" value="TRNA THREONYLCARBAMOYLADENOSINE DEHYDRATASE"/>
    <property type="match status" value="1"/>
</dbReference>
<name>A0A2S7WF55_9FLAO</name>
<evidence type="ECO:0000259" key="2">
    <source>
        <dbReference type="Pfam" id="PF00899"/>
    </source>
</evidence>
<dbReference type="InterPro" id="IPR035985">
    <property type="entry name" value="Ubiquitin-activating_enz"/>
</dbReference>
<feature type="domain" description="THIF-type NAD/FAD binding fold" evidence="2">
    <location>
        <begin position="10"/>
        <end position="237"/>
    </location>
</feature>
<dbReference type="PANTHER" id="PTHR43267:SF1">
    <property type="entry name" value="TRNA THREONYLCARBAMOYLADENOSINE DEHYDRATASE"/>
    <property type="match status" value="1"/>
</dbReference>
<feature type="transmembrane region" description="Helical" evidence="1">
    <location>
        <begin position="211"/>
        <end position="235"/>
    </location>
</feature>
<dbReference type="GO" id="GO:0061503">
    <property type="term" value="F:tRNA threonylcarbamoyladenosine dehydratase"/>
    <property type="evidence" value="ECO:0007669"/>
    <property type="project" value="TreeGrafter"/>
</dbReference>
<evidence type="ECO:0000313" key="4">
    <source>
        <dbReference type="Proteomes" id="UP000237608"/>
    </source>
</evidence>
<dbReference type="InterPro" id="IPR000594">
    <property type="entry name" value="ThiF_NAD_FAD-bd"/>
</dbReference>